<dbReference type="PANTHER" id="PTHR46889">
    <property type="entry name" value="TRANSPOSASE INSF FOR INSERTION SEQUENCE IS3B-RELATED"/>
    <property type="match status" value="1"/>
</dbReference>
<dbReference type="InterPro" id="IPR025948">
    <property type="entry name" value="HTH-like_dom"/>
</dbReference>
<gene>
    <name evidence="2" type="ORF">S12H4_13225</name>
</gene>
<feature type="domain" description="Integrase catalytic" evidence="1">
    <location>
        <begin position="77"/>
        <end position="120"/>
    </location>
</feature>
<dbReference type="Pfam" id="PF13276">
    <property type="entry name" value="HTH_21"/>
    <property type="match status" value="1"/>
</dbReference>
<dbReference type="SUPFAM" id="SSF53098">
    <property type="entry name" value="Ribonuclease H-like"/>
    <property type="match status" value="1"/>
</dbReference>
<dbReference type="InterPro" id="IPR012337">
    <property type="entry name" value="RNaseH-like_sf"/>
</dbReference>
<dbReference type="AlphaFoldDB" id="X1T8H5"/>
<evidence type="ECO:0000259" key="1">
    <source>
        <dbReference type="PROSITE" id="PS50994"/>
    </source>
</evidence>
<dbReference type="PANTHER" id="PTHR46889:SF4">
    <property type="entry name" value="TRANSPOSASE INSO FOR INSERTION SEQUENCE ELEMENT IS911B-RELATED"/>
    <property type="match status" value="1"/>
</dbReference>
<dbReference type="InterPro" id="IPR050900">
    <property type="entry name" value="Transposase_IS3/IS150/IS904"/>
</dbReference>
<reference evidence="2" key="1">
    <citation type="journal article" date="2014" name="Front. Microbiol.">
        <title>High frequency of phylogenetically diverse reductive dehalogenase-homologous genes in deep subseafloor sedimentary metagenomes.</title>
        <authorList>
            <person name="Kawai M."/>
            <person name="Futagami T."/>
            <person name="Toyoda A."/>
            <person name="Takaki Y."/>
            <person name="Nishi S."/>
            <person name="Hori S."/>
            <person name="Arai W."/>
            <person name="Tsubouchi T."/>
            <person name="Morono Y."/>
            <person name="Uchiyama I."/>
            <person name="Ito T."/>
            <person name="Fujiyama A."/>
            <person name="Inagaki F."/>
            <person name="Takami H."/>
        </authorList>
    </citation>
    <scope>NUCLEOTIDE SEQUENCE</scope>
    <source>
        <strain evidence="2">Expedition CK06-06</strain>
    </source>
</reference>
<dbReference type="EMBL" id="BARW01006297">
    <property type="protein sequence ID" value="GAI87681.1"/>
    <property type="molecule type" value="Genomic_DNA"/>
</dbReference>
<name>X1T8H5_9ZZZZ</name>
<dbReference type="PROSITE" id="PS50994">
    <property type="entry name" value="INTEGRASE"/>
    <property type="match status" value="1"/>
</dbReference>
<dbReference type="Pfam" id="PF00665">
    <property type="entry name" value="rve"/>
    <property type="match status" value="1"/>
</dbReference>
<dbReference type="InterPro" id="IPR036397">
    <property type="entry name" value="RNaseH_sf"/>
</dbReference>
<dbReference type="GO" id="GO:0015074">
    <property type="term" value="P:DNA integration"/>
    <property type="evidence" value="ECO:0007669"/>
    <property type="project" value="InterPro"/>
</dbReference>
<comment type="caution">
    <text evidence="2">The sequence shown here is derived from an EMBL/GenBank/DDBJ whole genome shotgun (WGS) entry which is preliminary data.</text>
</comment>
<organism evidence="2">
    <name type="scientific">marine sediment metagenome</name>
    <dbReference type="NCBI Taxonomy" id="412755"/>
    <lineage>
        <taxon>unclassified sequences</taxon>
        <taxon>metagenomes</taxon>
        <taxon>ecological metagenomes</taxon>
    </lineage>
</organism>
<sequence length="120" mass="14599">MKVQRRNEEILSRIRNIKAEHPFWGYRRVWAYLKYRQNILINHKRVYLLMKKHNLLVKPNTRLKAIRENAPHRSKPRATRPNQYWGIDMTKVMVSSYGWLYLVVVLDWHSKKIVGYSLKP</sequence>
<protein>
    <recommendedName>
        <fullName evidence="1">Integrase catalytic domain-containing protein</fullName>
    </recommendedName>
</protein>
<evidence type="ECO:0000313" key="2">
    <source>
        <dbReference type="EMBL" id="GAI87681.1"/>
    </source>
</evidence>
<dbReference type="Gene3D" id="3.30.420.10">
    <property type="entry name" value="Ribonuclease H-like superfamily/Ribonuclease H"/>
    <property type="match status" value="1"/>
</dbReference>
<feature type="non-terminal residue" evidence="2">
    <location>
        <position position="120"/>
    </location>
</feature>
<dbReference type="GO" id="GO:0003676">
    <property type="term" value="F:nucleic acid binding"/>
    <property type="evidence" value="ECO:0007669"/>
    <property type="project" value="InterPro"/>
</dbReference>
<proteinExistence type="predicted"/>
<dbReference type="InterPro" id="IPR001584">
    <property type="entry name" value="Integrase_cat-core"/>
</dbReference>
<accession>X1T8H5</accession>